<dbReference type="InterPro" id="IPR045666">
    <property type="entry name" value="OpdA_N"/>
</dbReference>
<dbReference type="InterPro" id="IPR034005">
    <property type="entry name" value="M3A_DCP"/>
</dbReference>
<comment type="catalytic activity">
    <reaction evidence="7">
        <text>Hydrolysis of oligopeptides, with broad specificity. Gly or Ala commonly occur as P1 or P1' residues, but more distant residues are also important, as is shown by the fact that Z-Gly-Pro-Gly-|-Gly-Pro-Ala is cleaved, but not Z-(Gly)(5).</text>
        <dbReference type="EC" id="3.4.24.70"/>
    </reaction>
</comment>
<dbReference type="GO" id="GO:0046872">
    <property type="term" value="F:metal ion binding"/>
    <property type="evidence" value="ECO:0007669"/>
    <property type="project" value="UniProtKB-UniRule"/>
</dbReference>
<dbReference type="Gene3D" id="1.10.1370.40">
    <property type="match status" value="1"/>
</dbReference>
<dbReference type="EC" id="3.4.24.70" evidence="8"/>
<dbReference type="CDD" id="cd06456">
    <property type="entry name" value="M3A_DCP"/>
    <property type="match status" value="1"/>
</dbReference>
<evidence type="ECO:0000313" key="14">
    <source>
        <dbReference type="Proteomes" id="UP000198406"/>
    </source>
</evidence>
<comment type="cofactor">
    <cofactor evidence="9">
        <name>Zn(2+)</name>
        <dbReference type="ChEBI" id="CHEBI:29105"/>
    </cofactor>
    <text evidence="9">Binds 1 zinc ion.</text>
</comment>
<dbReference type="GO" id="GO:0006508">
    <property type="term" value="P:proteolysis"/>
    <property type="evidence" value="ECO:0007669"/>
    <property type="project" value="UniProtKB-KW"/>
</dbReference>
<dbReference type="FunFam" id="3.40.390.10:FF:000009">
    <property type="entry name" value="Oligopeptidase A"/>
    <property type="match status" value="1"/>
</dbReference>
<evidence type="ECO:0000256" key="3">
    <source>
        <dbReference type="ARBA" id="ARBA00022723"/>
    </source>
</evidence>
<feature type="signal peptide" evidence="10">
    <location>
        <begin position="1"/>
        <end position="20"/>
    </location>
</feature>
<keyword evidence="6 9" id="KW-0482">Metalloprotease</keyword>
<keyword evidence="14" id="KW-1185">Reference proteome</keyword>
<evidence type="ECO:0000313" key="13">
    <source>
        <dbReference type="EMBL" id="GAX18145.1"/>
    </source>
</evidence>
<dbReference type="Proteomes" id="UP000198406">
    <property type="component" value="Unassembled WGS sequence"/>
</dbReference>
<dbReference type="AlphaFoldDB" id="A0A1Z5JVS3"/>
<dbReference type="InterPro" id="IPR024077">
    <property type="entry name" value="Neurolysin/TOP_dom2"/>
</dbReference>
<dbReference type="PANTHER" id="PTHR11804">
    <property type="entry name" value="PROTEASE M3 THIMET OLIGOPEPTIDASE-RELATED"/>
    <property type="match status" value="1"/>
</dbReference>
<dbReference type="Gene3D" id="3.40.390.10">
    <property type="entry name" value="Collagenase (Catalytic Domain)"/>
    <property type="match status" value="1"/>
</dbReference>
<keyword evidence="10" id="KW-0732">Signal</keyword>
<accession>A0A1Z5JVS3</accession>
<dbReference type="PANTHER" id="PTHR11804:SF83">
    <property type="entry name" value="LD37516P"/>
    <property type="match status" value="1"/>
</dbReference>
<evidence type="ECO:0000256" key="4">
    <source>
        <dbReference type="ARBA" id="ARBA00022801"/>
    </source>
</evidence>
<dbReference type="EMBL" id="BDSP01000124">
    <property type="protein sequence ID" value="GAX18145.1"/>
    <property type="molecule type" value="Genomic_DNA"/>
</dbReference>
<keyword evidence="4 9" id="KW-0378">Hydrolase</keyword>
<feature type="domain" description="Oligopeptidase A N-terminal" evidence="12">
    <location>
        <begin position="71"/>
        <end position="200"/>
    </location>
</feature>
<dbReference type="InParanoid" id="A0A1Z5JVS3"/>
<name>A0A1Z5JVS3_FISSO</name>
<gene>
    <name evidence="13" type="ORF">FisN_25Hh127</name>
</gene>
<dbReference type="GO" id="GO:0005829">
    <property type="term" value="C:cytosol"/>
    <property type="evidence" value="ECO:0007669"/>
    <property type="project" value="UniProtKB-ARBA"/>
</dbReference>
<evidence type="ECO:0000256" key="9">
    <source>
        <dbReference type="RuleBase" id="RU003435"/>
    </source>
</evidence>
<comment type="similarity">
    <text evidence="1 9">Belongs to the peptidase M3 family.</text>
</comment>
<evidence type="ECO:0000256" key="8">
    <source>
        <dbReference type="ARBA" id="ARBA00026100"/>
    </source>
</evidence>
<comment type="caution">
    <text evidence="13">The sequence shown here is derived from an EMBL/GenBank/DDBJ whole genome shotgun (WGS) entry which is preliminary data.</text>
</comment>
<evidence type="ECO:0000256" key="10">
    <source>
        <dbReference type="SAM" id="SignalP"/>
    </source>
</evidence>
<dbReference type="SUPFAM" id="SSF55486">
    <property type="entry name" value="Metalloproteases ('zincins'), catalytic domain"/>
    <property type="match status" value="1"/>
</dbReference>
<evidence type="ECO:0000256" key="7">
    <source>
        <dbReference type="ARBA" id="ARBA00024603"/>
    </source>
</evidence>
<evidence type="ECO:0000256" key="6">
    <source>
        <dbReference type="ARBA" id="ARBA00023049"/>
    </source>
</evidence>
<protein>
    <recommendedName>
        <fullName evidence="8">oligopeptidase A</fullName>
        <ecNumber evidence="8">3.4.24.70</ecNumber>
    </recommendedName>
</protein>
<proteinExistence type="inferred from homology"/>
<evidence type="ECO:0000259" key="12">
    <source>
        <dbReference type="Pfam" id="PF19310"/>
    </source>
</evidence>
<organism evidence="13 14">
    <name type="scientific">Fistulifera solaris</name>
    <name type="common">Oleaginous diatom</name>
    <dbReference type="NCBI Taxonomy" id="1519565"/>
    <lineage>
        <taxon>Eukaryota</taxon>
        <taxon>Sar</taxon>
        <taxon>Stramenopiles</taxon>
        <taxon>Ochrophyta</taxon>
        <taxon>Bacillariophyta</taxon>
        <taxon>Bacillariophyceae</taxon>
        <taxon>Bacillariophycidae</taxon>
        <taxon>Naviculales</taxon>
        <taxon>Naviculaceae</taxon>
        <taxon>Fistulifera</taxon>
    </lineage>
</organism>
<feature type="domain" description="Peptidase M3A/M3B catalytic" evidence="11">
    <location>
        <begin position="287"/>
        <end position="750"/>
    </location>
</feature>
<dbReference type="Pfam" id="PF19310">
    <property type="entry name" value="TOP_N"/>
    <property type="match status" value="1"/>
</dbReference>
<evidence type="ECO:0000256" key="5">
    <source>
        <dbReference type="ARBA" id="ARBA00022833"/>
    </source>
</evidence>
<keyword evidence="5 9" id="KW-0862">Zinc</keyword>
<dbReference type="Pfam" id="PF01432">
    <property type="entry name" value="Peptidase_M3"/>
    <property type="match status" value="1"/>
</dbReference>
<evidence type="ECO:0000259" key="11">
    <source>
        <dbReference type="Pfam" id="PF01432"/>
    </source>
</evidence>
<reference evidence="13 14" key="1">
    <citation type="journal article" date="2015" name="Plant Cell">
        <title>Oil accumulation by the oleaginous diatom Fistulifera solaris as revealed by the genome and transcriptome.</title>
        <authorList>
            <person name="Tanaka T."/>
            <person name="Maeda Y."/>
            <person name="Veluchamy A."/>
            <person name="Tanaka M."/>
            <person name="Abida H."/>
            <person name="Marechal E."/>
            <person name="Bowler C."/>
            <person name="Muto M."/>
            <person name="Sunaga Y."/>
            <person name="Tanaka M."/>
            <person name="Yoshino T."/>
            <person name="Taniguchi T."/>
            <person name="Fukuda Y."/>
            <person name="Nemoto M."/>
            <person name="Matsumoto M."/>
            <person name="Wong P.S."/>
            <person name="Aburatani S."/>
            <person name="Fujibuchi W."/>
        </authorList>
    </citation>
    <scope>NUCLEOTIDE SEQUENCE [LARGE SCALE GENOMIC DNA]</scope>
    <source>
        <strain evidence="13 14">JPCC DA0580</strain>
    </source>
</reference>
<dbReference type="InterPro" id="IPR001567">
    <property type="entry name" value="Pept_M3A_M3B_dom"/>
</dbReference>
<dbReference type="OrthoDB" id="534666at2759"/>
<dbReference type="Gene3D" id="1.10.1370.10">
    <property type="entry name" value="Neurolysin, domain 3"/>
    <property type="match status" value="1"/>
</dbReference>
<evidence type="ECO:0000256" key="1">
    <source>
        <dbReference type="ARBA" id="ARBA00006040"/>
    </source>
</evidence>
<keyword evidence="3 9" id="KW-0479">Metal-binding</keyword>
<keyword evidence="2 9" id="KW-0645">Protease</keyword>
<dbReference type="GO" id="GO:0006518">
    <property type="term" value="P:peptide metabolic process"/>
    <property type="evidence" value="ECO:0007669"/>
    <property type="project" value="TreeGrafter"/>
</dbReference>
<dbReference type="GO" id="GO:0004222">
    <property type="term" value="F:metalloendopeptidase activity"/>
    <property type="evidence" value="ECO:0007669"/>
    <property type="project" value="UniProtKB-EC"/>
</dbReference>
<evidence type="ECO:0000256" key="2">
    <source>
        <dbReference type="ARBA" id="ARBA00022670"/>
    </source>
</evidence>
<feature type="chain" id="PRO_5012216133" description="oligopeptidase A" evidence="10">
    <location>
        <begin position="21"/>
        <end position="752"/>
    </location>
</feature>
<dbReference type="InterPro" id="IPR024079">
    <property type="entry name" value="MetalloPept_cat_dom_sf"/>
</dbReference>
<dbReference type="InterPro" id="IPR045090">
    <property type="entry name" value="Pept_M3A_M3B"/>
</dbReference>
<sequence>MKQVMPLVRLMFLGSVAVRAFSRSSTVRSFYRTSAVSMTTASVTTINPLLQQDGLPRFAEIEPKDLTPAVEDLLQQLEHDFQELETKLSASTDNIEYEAVLPQVERMQFPIGYTWGVAGHLNAVKNGDELREAYQANQPKIVKALTQFKQSQPVFAALSAIAEKQKVEDDSFYAQQKKRAVENSLRSMKLGGVGLEGEAKETFNNMKMRLAELATKFSNNVLDETKAFSLTLTDASQMDGVPDSAKAMWANAHVNFVKQNGEEKDVELDVEKGPWRITLDMPSYIAVMSHMKDRTVREQVYKAYLQRASSDERNNTPIIYETLKLKNSMAKMLGFDNYAEQSLSSKMAPSVEAVRELTDLIAAKALPAAEKELAEITVLAREKGGDEYSELKHWDVTYWSERLKESKFELTEEETRPYFALPAVLDGMFQLVSRIFDIDVQSADGEEQVWHPDVRFFKVFDKESGKHIASFFLDPYSRPENKRGGAWMNVCIGKSEACNRDTPVAYLTCNGSPPVGTKPSLMTFREVTTLFHEFGHGLQHMLTTATVGDVAGISGVEWDAVELPSQFMENWLFDKSTVYGFAKHWETGAPMPEEMFDKLEKQRMYGTGMATCRQLVFGQIDLELHSAFDAEAGEKGAGESIFDVQRRISSKYVPYMMPLPEDRFLCSFSHIFAGGYAAGYYSYKWAEVMSADAFAAFEEVGLDNEEEVKKVGRKFRDTVLSLGGGVEPMEVFKQFRGREPRPDALLRHNGLE</sequence>